<comment type="caution">
    <text evidence="1">The sequence shown here is derived from an EMBL/GenBank/DDBJ whole genome shotgun (WGS) entry which is preliminary data.</text>
</comment>
<evidence type="ECO:0000313" key="1">
    <source>
        <dbReference type="EMBL" id="GIJ66703.1"/>
    </source>
</evidence>
<keyword evidence="2" id="KW-1185">Reference proteome</keyword>
<name>A0A8J4E9V0_9ACTN</name>
<evidence type="ECO:0000313" key="2">
    <source>
        <dbReference type="Proteomes" id="UP000635606"/>
    </source>
</evidence>
<dbReference type="RefSeq" id="WP_203926671.1">
    <property type="nucleotide sequence ID" value="NZ_BOPH01000020.1"/>
</dbReference>
<protein>
    <recommendedName>
        <fullName evidence="3">GrpB family protein</fullName>
    </recommendedName>
</protein>
<reference evidence="1" key="1">
    <citation type="submission" date="2021-01" db="EMBL/GenBank/DDBJ databases">
        <title>Whole genome shotgun sequence of Virgisporangium ochraceum NBRC 16418.</title>
        <authorList>
            <person name="Komaki H."/>
            <person name="Tamura T."/>
        </authorList>
    </citation>
    <scope>NUCLEOTIDE SEQUENCE</scope>
    <source>
        <strain evidence="1">NBRC 16418</strain>
    </source>
</reference>
<proteinExistence type="predicted"/>
<dbReference type="EMBL" id="BOPH01000020">
    <property type="protein sequence ID" value="GIJ66703.1"/>
    <property type="molecule type" value="Genomic_DNA"/>
</dbReference>
<dbReference type="Proteomes" id="UP000635606">
    <property type="component" value="Unassembled WGS sequence"/>
</dbReference>
<organism evidence="1 2">
    <name type="scientific">Virgisporangium ochraceum</name>
    <dbReference type="NCBI Taxonomy" id="65505"/>
    <lineage>
        <taxon>Bacteria</taxon>
        <taxon>Bacillati</taxon>
        <taxon>Actinomycetota</taxon>
        <taxon>Actinomycetes</taxon>
        <taxon>Micromonosporales</taxon>
        <taxon>Micromonosporaceae</taxon>
        <taxon>Virgisporangium</taxon>
    </lineage>
</organism>
<dbReference type="AlphaFoldDB" id="A0A8J4E9V0"/>
<dbReference type="Gene3D" id="3.30.460.10">
    <property type="entry name" value="Beta Polymerase, domain 2"/>
    <property type="match status" value="1"/>
</dbReference>
<gene>
    <name evidence="1" type="ORF">Voc01_016200</name>
</gene>
<dbReference type="InterPro" id="IPR043519">
    <property type="entry name" value="NT_sf"/>
</dbReference>
<sequence length="154" mass="16642">MLLRPADELLERAAAILADERARLAPLLPPHELALTGGSSVPGALTKGDVDLHLRVDPAHFATTVAAARRVYRVVLPDIWTGTLATFEVPGAALPTGVAVTPVGSEHDVRFRVCWRLLSTRADLLAEYNAMKRAAGADYEVRKSAFFDRLVAMS</sequence>
<accession>A0A8J4E9V0</accession>
<evidence type="ECO:0008006" key="3">
    <source>
        <dbReference type="Google" id="ProtNLM"/>
    </source>
</evidence>
<dbReference type="SUPFAM" id="SSF81301">
    <property type="entry name" value="Nucleotidyltransferase"/>
    <property type="match status" value="1"/>
</dbReference>